<accession>A0ABQ2E405</accession>
<name>A0ABQ2E405_9ACTN</name>
<protein>
    <submittedName>
        <fullName evidence="1">Uncharacterized protein</fullName>
    </submittedName>
</protein>
<proteinExistence type="predicted"/>
<dbReference type="RefSeq" id="WP_189106821.1">
    <property type="nucleotide sequence ID" value="NZ_BMMV01000005.1"/>
</dbReference>
<keyword evidence="2" id="KW-1185">Reference proteome</keyword>
<comment type="caution">
    <text evidence="1">The sequence shown here is derived from an EMBL/GenBank/DDBJ whole genome shotgun (WGS) entry which is preliminary data.</text>
</comment>
<evidence type="ECO:0000313" key="1">
    <source>
        <dbReference type="EMBL" id="GGJ86760.1"/>
    </source>
</evidence>
<gene>
    <name evidence="1" type="ORF">GCM10011583_17910</name>
</gene>
<sequence>MPLSFTEGEIYKQAVRLGLIYQGAELPRHQRSRVVASLAAERQRPATQAEVPLAQSIVIQPGGDIHIDGKPFPWVIQADQMELTLSPDGAGMVRLTIPTLSLQILKPATPESENRA</sequence>
<evidence type="ECO:0000313" key="2">
    <source>
        <dbReference type="Proteomes" id="UP000660265"/>
    </source>
</evidence>
<dbReference type="EMBL" id="BMMV01000005">
    <property type="protein sequence ID" value="GGJ86760.1"/>
    <property type="molecule type" value="Genomic_DNA"/>
</dbReference>
<organism evidence="1 2">
    <name type="scientific">Streptomyces camponoticapitis</name>
    <dbReference type="NCBI Taxonomy" id="1616125"/>
    <lineage>
        <taxon>Bacteria</taxon>
        <taxon>Bacillati</taxon>
        <taxon>Actinomycetota</taxon>
        <taxon>Actinomycetes</taxon>
        <taxon>Kitasatosporales</taxon>
        <taxon>Streptomycetaceae</taxon>
        <taxon>Streptomyces</taxon>
    </lineage>
</organism>
<reference evidence="2" key="1">
    <citation type="journal article" date="2019" name="Int. J. Syst. Evol. Microbiol.">
        <title>The Global Catalogue of Microorganisms (GCM) 10K type strain sequencing project: providing services to taxonomists for standard genome sequencing and annotation.</title>
        <authorList>
            <consortium name="The Broad Institute Genomics Platform"/>
            <consortium name="The Broad Institute Genome Sequencing Center for Infectious Disease"/>
            <person name="Wu L."/>
            <person name="Ma J."/>
        </authorList>
    </citation>
    <scope>NUCLEOTIDE SEQUENCE [LARGE SCALE GENOMIC DNA]</scope>
    <source>
        <strain evidence="2">CGMCC 4.7275</strain>
    </source>
</reference>
<dbReference type="Proteomes" id="UP000660265">
    <property type="component" value="Unassembled WGS sequence"/>
</dbReference>